<dbReference type="Proteomes" id="UP000770717">
    <property type="component" value="Unassembled WGS sequence"/>
</dbReference>
<sequence length="89" mass="9837">MCGALANLIPSSSHTCPASCLGLLWYLLCFCWGAFPDLGRLPFSLRVHWFPLSCRDDVCSVVSMISTLLFNFSGGNACFYRFTESCLVV</sequence>
<accession>A0A8J6BL20</accession>
<protein>
    <submittedName>
        <fullName evidence="1">Uncharacterized protein</fullName>
    </submittedName>
</protein>
<dbReference type="AlphaFoldDB" id="A0A8J6BL20"/>
<reference evidence="1" key="1">
    <citation type="thesis" date="2020" institute="ProQuest LLC" country="789 East Eisenhower Parkway, Ann Arbor, MI, USA">
        <title>Comparative Genomics and Chromosome Evolution.</title>
        <authorList>
            <person name="Mudd A.B."/>
        </authorList>
    </citation>
    <scope>NUCLEOTIDE SEQUENCE</scope>
    <source>
        <strain evidence="1">HN-11 Male</strain>
        <tissue evidence="1">Kidney and liver</tissue>
    </source>
</reference>
<proteinExistence type="predicted"/>
<gene>
    <name evidence="1" type="ORF">GDO78_014792</name>
</gene>
<comment type="caution">
    <text evidence="1">The sequence shown here is derived from an EMBL/GenBank/DDBJ whole genome shotgun (WGS) entry which is preliminary data.</text>
</comment>
<evidence type="ECO:0000313" key="1">
    <source>
        <dbReference type="EMBL" id="KAG9462163.1"/>
    </source>
</evidence>
<evidence type="ECO:0000313" key="2">
    <source>
        <dbReference type="Proteomes" id="UP000770717"/>
    </source>
</evidence>
<keyword evidence="2" id="KW-1185">Reference proteome</keyword>
<organism evidence="1 2">
    <name type="scientific">Eleutherodactylus coqui</name>
    <name type="common">Puerto Rican coqui</name>
    <dbReference type="NCBI Taxonomy" id="57060"/>
    <lineage>
        <taxon>Eukaryota</taxon>
        <taxon>Metazoa</taxon>
        <taxon>Chordata</taxon>
        <taxon>Craniata</taxon>
        <taxon>Vertebrata</taxon>
        <taxon>Euteleostomi</taxon>
        <taxon>Amphibia</taxon>
        <taxon>Batrachia</taxon>
        <taxon>Anura</taxon>
        <taxon>Neobatrachia</taxon>
        <taxon>Hyloidea</taxon>
        <taxon>Eleutherodactylidae</taxon>
        <taxon>Eleutherodactylinae</taxon>
        <taxon>Eleutherodactylus</taxon>
        <taxon>Eleutherodactylus</taxon>
    </lineage>
</organism>
<dbReference type="EMBL" id="WNTK01013175">
    <property type="protein sequence ID" value="KAG9462163.1"/>
    <property type="molecule type" value="Genomic_DNA"/>
</dbReference>
<name>A0A8J6BL20_ELECQ</name>